<protein>
    <submittedName>
        <fullName evidence="7">Precorrin-6Y C5,15-methyltransferase (Decarboxylating)</fullName>
        <ecNumber evidence="7">2.1.1.132</ecNumber>
    </submittedName>
</protein>
<evidence type="ECO:0000313" key="7">
    <source>
        <dbReference type="EMBL" id="MBM7509932.1"/>
    </source>
</evidence>
<evidence type="ECO:0000313" key="8">
    <source>
        <dbReference type="Proteomes" id="UP000732378"/>
    </source>
</evidence>
<evidence type="ECO:0000256" key="2">
    <source>
        <dbReference type="ARBA" id="ARBA00022573"/>
    </source>
</evidence>
<dbReference type="InterPro" id="IPR014008">
    <property type="entry name" value="Cbl_synth_MTase_CbiT"/>
</dbReference>
<dbReference type="InterPro" id="IPR029063">
    <property type="entry name" value="SAM-dependent_MTases_sf"/>
</dbReference>
<dbReference type="Gene3D" id="3.40.50.150">
    <property type="entry name" value="Vaccinia Virus protein VP39"/>
    <property type="match status" value="1"/>
</dbReference>
<feature type="domain" description="Tetrapyrrole methylase" evidence="6">
    <location>
        <begin position="8"/>
        <end position="195"/>
    </location>
</feature>
<dbReference type="SUPFAM" id="SSF53790">
    <property type="entry name" value="Tetrapyrrole methylase"/>
    <property type="match status" value="1"/>
</dbReference>
<organism evidence="7 8">
    <name type="scientific">Nocardioides salarius</name>
    <dbReference type="NCBI Taxonomy" id="374513"/>
    <lineage>
        <taxon>Bacteria</taxon>
        <taxon>Bacillati</taxon>
        <taxon>Actinomycetota</taxon>
        <taxon>Actinomycetes</taxon>
        <taxon>Propionibacteriales</taxon>
        <taxon>Nocardioidaceae</taxon>
        <taxon>Nocardioides</taxon>
    </lineage>
</organism>
<dbReference type="CDD" id="cd11644">
    <property type="entry name" value="Precorrin-6Y-MT"/>
    <property type="match status" value="1"/>
</dbReference>
<dbReference type="InterPro" id="IPR050714">
    <property type="entry name" value="Cobalamin_biosynth_MTase"/>
</dbReference>
<dbReference type="InterPro" id="IPR000878">
    <property type="entry name" value="4pyrrol_Mease"/>
</dbReference>
<dbReference type="PANTHER" id="PTHR43182:SF1">
    <property type="entry name" value="COBALT-PRECORRIN-7 C(5)-METHYLTRANSFERASE"/>
    <property type="match status" value="1"/>
</dbReference>
<dbReference type="SUPFAM" id="SSF53335">
    <property type="entry name" value="S-adenosyl-L-methionine-dependent methyltransferases"/>
    <property type="match status" value="1"/>
</dbReference>
<comment type="caution">
    <text evidence="7">The sequence shown here is derived from an EMBL/GenBank/DDBJ whole genome shotgun (WGS) entry which is preliminary data.</text>
</comment>
<proteinExistence type="predicted"/>
<dbReference type="GO" id="GO:0032259">
    <property type="term" value="P:methylation"/>
    <property type="evidence" value="ECO:0007669"/>
    <property type="project" value="UniProtKB-KW"/>
</dbReference>
<keyword evidence="4 7" id="KW-0808">Transferase</keyword>
<dbReference type="PANTHER" id="PTHR43182">
    <property type="entry name" value="COBALT-PRECORRIN-6B C(15)-METHYLTRANSFERASE (DECARBOXYLATING)"/>
    <property type="match status" value="1"/>
</dbReference>
<comment type="pathway">
    <text evidence="1">Cofactor biosynthesis; adenosylcobalamin biosynthesis.</text>
</comment>
<dbReference type="Gene3D" id="3.40.1010.10">
    <property type="entry name" value="Cobalt-precorrin-4 Transmethylase, Domain 1"/>
    <property type="match status" value="1"/>
</dbReference>
<dbReference type="EC" id="2.1.1.132" evidence="7"/>
<keyword evidence="5" id="KW-0949">S-adenosyl-L-methionine</keyword>
<evidence type="ECO:0000256" key="5">
    <source>
        <dbReference type="ARBA" id="ARBA00022691"/>
    </source>
</evidence>
<dbReference type="NCBIfam" id="TIGR02469">
    <property type="entry name" value="CbiT"/>
    <property type="match status" value="1"/>
</dbReference>
<dbReference type="InterPro" id="IPR006365">
    <property type="entry name" value="Cbl_synth_CobL"/>
</dbReference>
<dbReference type="InterPro" id="IPR012818">
    <property type="entry name" value="CbiE"/>
</dbReference>
<dbReference type="GO" id="GO:0046025">
    <property type="term" value="F:precorrin-6Y C5,15-methyltransferase (decarboxylating) activity"/>
    <property type="evidence" value="ECO:0007669"/>
    <property type="project" value="UniProtKB-EC"/>
</dbReference>
<dbReference type="CDD" id="cd02440">
    <property type="entry name" value="AdoMet_MTases"/>
    <property type="match status" value="1"/>
</dbReference>
<dbReference type="PIRSF" id="PIRSF036428">
    <property type="entry name" value="CobL"/>
    <property type="match status" value="1"/>
</dbReference>
<dbReference type="InterPro" id="IPR014777">
    <property type="entry name" value="4pyrrole_Mease_sub1"/>
</dbReference>
<keyword evidence="8" id="KW-1185">Reference proteome</keyword>
<accession>A0ABS2MFG1</accession>
<dbReference type="Proteomes" id="UP000732378">
    <property type="component" value="Unassembled WGS sequence"/>
</dbReference>
<dbReference type="InterPro" id="IPR035996">
    <property type="entry name" value="4pyrrol_Methylase_sf"/>
</dbReference>
<name>A0ABS2MFG1_9ACTN</name>
<dbReference type="NCBIfam" id="TIGR02467">
    <property type="entry name" value="CbiE"/>
    <property type="match status" value="1"/>
</dbReference>
<evidence type="ECO:0000256" key="1">
    <source>
        <dbReference type="ARBA" id="ARBA00004953"/>
    </source>
</evidence>
<evidence type="ECO:0000256" key="4">
    <source>
        <dbReference type="ARBA" id="ARBA00022679"/>
    </source>
</evidence>
<dbReference type="EMBL" id="JAFBBZ010000001">
    <property type="protein sequence ID" value="MBM7509932.1"/>
    <property type="molecule type" value="Genomic_DNA"/>
</dbReference>
<evidence type="ECO:0000259" key="6">
    <source>
        <dbReference type="Pfam" id="PF00590"/>
    </source>
</evidence>
<keyword evidence="3 7" id="KW-0489">Methyltransferase</keyword>
<dbReference type="Pfam" id="PF00590">
    <property type="entry name" value="TP_methylase"/>
    <property type="match status" value="1"/>
</dbReference>
<evidence type="ECO:0000256" key="3">
    <source>
        <dbReference type="ARBA" id="ARBA00022603"/>
    </source>
</evidence>
<keyword evidence="2" id="KW-0169">Cobalamin biosynthesis</keyword>
<reference evidence="7 8" key="1">
    <citation type="submission" date="2021-01" db="EMBL/GenBank/DDBJ databases">
        <title>Sequencing the genomes of 1000 actinobacteria strains.</title>
        <authorList>
            <person name="Klenk H.-P."/>
        </authorList>
    </citation>
    <scope>NUCLEOTIDE SEQUENCE [LARGE SCALE GENOMIC DNA]</scope>
    <source>
        <strain evidence="7 8">DSM 18239</strain>
    </source>
</reference>
<sequence>MTSTSPSTVVVIGVGDDGWEGLPEPLQRTVLEAEVVLGGDRHLAMLPAGVDQLRLAWPSPLREGLPALLWQHDGRRVVALASGDPFVSGIAGTLVGLLGAEAVEVHPAVSSVALARARMRWPAETVEVVTVVGRRPETVVRQLAPGRRLVVLSSDATTPSVLARLLVEHGYAGSTMSVLSHLGGEREARVDATAEAWHADPPAGVPDLNLVALELRGPVVGSWATGLPDDAFEHDGQLTKRDLRAAALSRLAPQPGQLLWDVGAGAGSVGIEWMRAHPTCRAVAVEADGTRAERVSRNAARLGVPGLEVVAGRAPEALVDLPDPHAVFVGGGATAPGLLDLCRERLRPGGRLVAHGVTLESEQLLAAAYAAHGGELTRTSVEHAAPLGSFTGWTPARAVTQWAWTRPLPTDQETP</sequence>
<gene>
    <name evidence="7" type="ORF">JOE61_003746</name>
</gene>
<dbReference type="RefSeq" id="WP_193667433.1">
    <property type="nucleotide sequence ID" value="NZ_JACDTV010000002.1"/>
</dbReference>